<dbReference type="Proteomes" id="UP000321405">
    <property type="component" value="Unassembled WGS sequence"/>
</dbReference>
<dbReference type="GO" id="GO:0008236">
    <property type="term" value="F:serine-type peptidase activity"/>
    <property type="evidence" value="ECO:0007669"/>
    <property type="project" value="UniProtKB-KW"/>
</dbReference>
<evidence type="ECO:0000256" key="5">
    <source>
        <dbReference type="RuleBase" id="RU004404"/>
    </source>
</evidence>
<name>A0A511BTZ0_9PROT</name>
<sequence>MKLRTGLLLGTAFLAGITAGPTLETMMAPSLGQMISSRAFAREVAADKNNHSETLRLLTLFGTVLDLVRAEYVEPVSDKDLINNALDGMVGGLDPHSSYMNEKQFKEMQIQISGKFGGLGVQVQQQNGHIRVVSPIDGTPAARAGMKPGDYITEVDGKSLAGLTLDQAVTRMRGDPGTKITLTIVRAKEPKPIKLTMTREIVHVQVVRSALYGKIGYIRISEFDDDTETALHEAFDKLKKKAGGSLQGLVLDLRLNPGGKLDQAIAVSNDFIHEGEIVSIRGRHAENNRRWDAKGNDFAGKLPVVVLIDGGSASASEIVAGALQDHRRAVIVGEKSFGKGSVQSLIPVPGNGAVRLTTARYYTPSGRSIQALGISPDIVVKESKDDDGYGYREADLAHIISNSGGNKSKAPARTDLPAISGSIPHAPPENWPRFELAKPATDFQLQQGLRVVRAMASLPDEALPLGQPPADKPADKSGDKSADKKAATTPAPSSARPVPKSAPAPAPGAAPSHH</sequence>
<feature type="compositionally biased region" description="Low complexity" evidence="6">
    <location>
        <begin position="487"/>
        <end position="499"/>
    </location>
</feature>
<proteinExistence type="inferred from homology"/>
<dbReference type="FunFam" id="3.90.226.10:FF:000029">
    <property type="entry name" value="Peptidase, S41 family"/>
    <property type="match status" value="1"/>
</dbReference>
<dbReference type="SMART" id="SM00228">
    <property type="entry name" value="PDZ"/>
    <property type="match status" value="1"/>
</dbReference>
<comment type="caution">
    <text evidence="8">The sequence shown here is derived from an EMBL/GenBank/DDBJ whole genome shotgun (WGS) entry which is preliminary data.</text>
</comment>
<dbReference type="Pfam" id="PF03572">
    <property type="entry name" value="Peptidase_S41"/>
    <property type="match status" value="1"/>
</dbReference>
<reference evidence="8 9" key="1">
    <citation type="submission" date="2019-07" db="EMBL/GenBank/DDBJ databases">
        <title>Whole genome shotgun sequence of Swaminathania salitolerans NBRC 104436.</title>
        <authorList>
            <person name="Hosoyama A."/>
            <person name="Uohara A."/>
            <person name="Ohji S."/>
            <person name="Ichikawa N."/>
        </authorList>
    </citation>
    <scope>NUCLEOTIDE SEQUENCE [LARGE SCALE GENOMIC DNA]</scope>
    <source>
        <strain evidence="8 9">NBRC 104436</strain>
    </source>
</reference>
<dbReference type="GO" id="GO:0004175">
    <property type="term" value="F:endopeptidase activity"/>
    <property type="evidence" value="ECO:0007669"/>
    <property type="project" value="TreeGrafter"/>
</dbReference>
<dbReference type="GO" id="GO:0006508">
    <property type="term" value="P:proteolysis"/>
    <property type="evidence" value="ECO:0007669"/>
    <property type="project" value="UniProtKB-KW"/>
</dbReference>
<comment type="similarity">
    <text evidence="1 5">Belongs to the peptidase S41A family.</text>
</comment>
<keyword evidence="9" id="KW-1185">Reference proteome</keyword>
<dbReference type="Gene3D" id="3.30.750.44">
    <property type="match status" value="1"/>
</dbReference>
<dbReference type="InterPro" id="IPR036034">
    <property type="entry name" value="PDZ_sf"/>
</dbReference>
<keyword evidence="2 5" id="KW-0645">Protease</keyword>
<dbReference type="OrthoDB" id="9812068at2"/>
<evidence type="ECO:0000256" key="4">
    <source>
        <dbReference type="ARBA" id="ARBA00022825"/>
    </source>
</evidence>
<dbReference type="InterPro" id="IPR005151">
    <property type="entry name" value="Tail-specific_protease"/>
</dbReference>
<evidence type="ECO:0000259" key="7">
    <source>
        <dbReference type="PROSITE" id="PS50106"/>
    </source>
</evidence>
<dbReference type="Gene3D" id="3.90.226.10">
    <property type="entry name" value="2-enoyl-CoA Hydratase, Chain A, domain 1"/>
    <property type="match status" value="1"/>
</dbReference>
<dbReference type="Pfam" id="PF22694">
    <property type="entry name" value="CtpB_N-like"/>
    <property type="match status" value="1"/>
</dbReference>
<dbReference type="SMART" id="SM00245">
    <property type="entry name" value="TSPc"/>
    <property type="match status" value="1"/>
</dbReference>
<evidence type="ECO:0000256" key="1">
    <source>
        <dbReference type="ARBA" id="ARBA00009179"/>
    </source>
</evidence>
<dbReference type="FunFam" id="2.30.42.10:FF:000063">
    <property type="entry name" value="Peptidase, S41 family"/>
    <property type="match status" value="1"/>
</dbReference>
<dbReference type="InterPro" id="IPR029045">
    <property type="entry name" value="ClpP/crotonase-like_dom_sf"/>
</dbReference>
<dbReference type="SUPFAM" id="SSF52096">
    <property type="entry name" value="ClpP/crotonase"/>
    <property type="match status" value="1"/>
</dbReference>
<accession>A0A511BTZ0</accession>
<dbReference type="GO" id="GO:0007165">
    <property type="term" value="P:signal transduction"/>
    <property type="evidence" value="ECO:0007669"/>
    <property type="project" value="TreeGrafter"/>
</dbReference>
<feature type="region of interest" description="Disordered" evidence="6">
    <location>
        <begin position="461"/>
        <end position="514"/>
    </location>
</feature>
<dbReference type="PANTHER" id="PTHR32060">
    <property type="entry name" value="TAIL-SPECIFIC PROTEASE"/>
    <property type="match status" value="1"/>
</dbReference>
<evidence type="ECO:0000313" key="9">
    <source>
        <dbReference type="Proteomes" id="UP000321405"/>
    </source>
</evidence>
<keyword evidence="4 5" id="KW-0720">Serine protease</keyword>
<evidence type="ECO:0000256" key="2">
    <source>
        <dbReference type="ARBA" id="ARBA00022670"/>
    </source>
</evidence>
<feature type="compositionally biased region" description="Basic and acidic residues" evidence="6">
    <location>
        <begin position="472"/>
        <end position="486"/>
    </location>
</feature>
<dbReference type="InterPro" id="IPR055210">
    <property type="entry name" value="CtpA/B_N"/>
</dbReference>
<keyword evidence="3 5" id="KW-0378">Hydrolase</keyword>
<dbReference type="CDD" id="cd06782">
    <property type="entry name" value="cpPDZ_CPP-like"/>
    <property type="match status" value="1"/>
</dbReference>
<dbReference type="Gene3D" id="2.30.42.10">
    <property type="match status" value="1"/>
</dbReference>
<dbReference type="InterPro" id="IPR004447">
    <property type="entry name" value="Peptidase_S41A"/>
</dbReference>
<dbReference type="PANTHER" id="PTHR32060:SF30">
    <property type="entry name" value="CARBOXY-TERMINAL PROCESSING PROTEASE CTPA"/>
    <property type="match status" value="1"/>
</dbReference>
<evidence type="ECO:0000256" key="6">
    <source>
        <dbReference type="SAM" id="MobiDB-lite"/>
    </source>
</evidence>
<dbReference type="PROSITE" id="PS50106">
    <property type="entry name" value="PDZ"/>
    <property type="match status" value="1"/>
</dbReference>
<dbReference type="CDD" id="cd07560">
    <property type="entry name" value="Peptidase_S41_CPP"/>
    <property type="match status" value="1"/>
</dbReference>
<dbReference type="GO" id="GO:0030288">
    <property type="term" value="C:outer membrane-bounded periplasmic space"/>
    <property type="evidence" value="ECO:0007669"/>
    <property type="project" value="TreeGrafter"/>
</dbReference>
<evidence type="ECO:0000313" key="8">
    <source>
        <dbReference type="EMBL" id="GEL03243.1"/>
    </source>
</evidence>
<organism evidence="8 9">
    <name type="scientific">Swaminathania salitolerans</name>
    <dbReference type="NCBI Taxonomy" id="182838"/>
    <lineage>
        <taxon>Bacteria</taxon>
        <taxon>Pseudomonadati</taxon>
        <taxon>Pseudomonadota</taxon>
        <taxon>Alphaproteobacteria</taxon>
        <taxon>Acetobacterales</taxon>
        <taxon>Acetobacteraceae</taxon>
        <taxon>Swaminathania</taxon>
    </lineage>
</organism>
<evidence type="ECO:0000256" key="3">
    <source>
        <dbReference type="ARBA" id="ARBA00022801"/>
    </source>
</evidence>
<feature type="domain" description="PDZ" evidence="7">
    <location>
        <begin position="107"/>
        <end position="173"/>
    </location>
</feature>
<protein>
    <submittedName>
        <fullName evidence="8">Peptidase S41</fullName>
    </submittedName>
</protein>
<dbReference type="Pfam" id="PF17820">
    <property type="entry name" value="PDZ_6"/>
    <property type="match status" value="1"/>
</dbReference>
<dbReference type="InterPro" id="IPR041489">
    <property type="entry name" value="PDZ_6"/>
</dbReference>
<gene>
    <name evidence="8" type="ORF">SSA02_24060</name>
</gene>
<dbReference type="RefSeq" id="WP_147094296.1">
    <property type="nucleotide sequence ID" value="NZ_BJVC01000006.1"/>
</dbReference>
<dbReference type="NCBIfam" id="TIGR00225">
    <property type="entry name" value="prc"/>
    <property type="match status" value="1"/>
</dbReference>
<dbReference type="InterPro" id="IPR001478">
    <property type="entry name" value="PDZ"/>
</dbReference>
<dbReference type="EMBL" id="BJVC01000006">
    <property type="protein sequence ID" value="GEL03243.1"/>
    <property type="molecule type" value="Genomic_DNA"/>
</dbReference>
<feature type="region of interest" description="Disordered" evidence="6">
    <location>
        <begin position="401"/>
        <end position="433"/>
    </location>
</feature>
<dbReference type="SUPFAM" id="SSF50156">
    <property type="entry name" value="PDZ domain-like"/>
    <property type="match status" value="1"/>
</dbReference>
<dbReference type="AlphaFoldDB" id="A0A511BTZ0"/>